<dbReference type="RefSeq" id="WP_338660195.1">
    <property type="nucleotide sequence ID" value="NZ_CP146072.1"/>
</dbReference>
<organism evidence="2 3">
    <name type="scientific">Pseudomonas bubulae</name>
    <dbReference type="NCBI Taxonomy" id="2316085"/>
    <lineage>
        <taxon>Bacteria</taxon>
        <taxon>Pseudomonadati</taxon>
        <taxon>Pseudomonadota</taxon>
        <taxon>Gammaproteobacteria</taxon>
        <taxon>Pseudomonadales</taxon>
        <taxon>Pseudomonadaceae</taxon>
        <taxon>Pseudomonas</taxon>
    </lineage>
</organism>
<dbReference type="Pfam" id="PF18476">
    <property type="entry name" value="PIN_8"/>
    <property type="match status" value="1"/>
</dbReference>
<gene>
    <name evidence="2" type="ORF">V6B39_18210</name>
</gene>
<evidence type="ECO:0000313" key="2">
    <source>
        <dbReference type="EMBL" id="WWR36885.1"/>
    </source>
</evidence>
<evidence type="ECO:0000259" key="1">
    <source>
        <dbReference type="Pfam" id="PF18476"/>
    </source>
</evidence>
<feature type="domain" description="PIN like" evidence="1">
    <location>
        <begin position="33"/>
        <end position="248"/>
    </location>
</feature>
<protein>
    <submittedName>
        <fullName evidence="2">PIN domain-containing protein</fullName>
    </submittedName>
</protein>
<name>A0ABZ2H4C8_9PSED</name>
<evidence type="ECO:0000313" key="3">
    <source>
        <dbReference type="Proteomes" id="UP001369248"/>
    </source>
</evidence>
<reference evidence="3" key="1">
    <citation type="submission" date="2024-02" db="EMBL/GenBank/DDBJ databases">
        <title>Exploring bacterial hosts of class 1 integrons in salad vegetable microbiomes with epicPCR.</title>
        <authorList>
            <person name="Qi Q."/>
            <person name="Ghaly T.M."/>
            <person name="Gillings M.R."/>
            <person name="Tetu S.G."/>
        </authorList>
    </citation>
    <scope>NUCLEOTIDE SEQUENCE [LARGE SCALE GENOMIC DNA]</scope>
    <source>
        <strain evidence="3">S2-2023-2</strain>
    </source>
</reference>
<proteinExistence type="predicted"/>
<sequence>MNTKFNKSDKYPDPASTFSFRLDPIDDMRQTCLFVLDTNILLLPYGTDNESLNTIEAVYETLSAQKRIFIPAQVAREFFDNRPNKLSAIHDDLKKKQSSELQLFKKHPFLNEVNEFKKVLEKEVQLQSSFKAWKDEINKTIAVVQGWGWDDPVSKMYHKVLKSSVLPDIDFNDKEFEADLARRNTLKIPPGYKDSGKTENQAGDLLIWHEILKLGSQHKQHIIFVSSDDKADWWHRSSGKPLYPRFELVDEFRAKSDGKSFHIVKLSQLLKWFDADKAVVASIENTEREATIPSPTPDIDNDLFIRGAHNFIDTLRNHINIYELEIRSIAQERNGSPETAENNRPSFISRELSATQKLMQEYNQRHHEAIIFRDGLINILPQSASANRSTSWKEKYANPDDPVAVREITDDLAQLTWAVETY</sequence>
<dbReference type="InterPro" id="IPR041578">
    <property type="entry name" value="PIN_8"/>
</dbReference>
<accession>A0ABZ2H4C8</accession>
<dbReference type="Proteomes" id="UP001369248">
    <property type="component" value="Chromosome"/>
</dbReference>
<dbReference type="EMBL" id="CP146072">
    <property type="protein sequence ID" value="WWR36885.1"/>
    <property type="molecule type" value="Genomic_DNA"/>
</dbReference>
<keyword evidence="3" id="KW-1185">Reference proteome</keyword>
<dbReference type="GeneID" id="89545224"/>